<reference evidence="2 3" key="1">
    <citation type="journal article" date="2020" name="Nature">
        <title>Six reference-quality genomes reveal evolution of bat adaptations.</title>
        <authorList>
            <person name="Jebb D."/>
            <person name="Huang Z."/>
            <person name="Pippel M."/>
            <person name="Hughes G.M."/>
            <person name="Lavrichenko K."/>
            <person name="Devanna P."/>
            <person name="Winkler S."/>
            <person name="Jermiin L.S."/>
            <person name="Skirmuntt E.C."/>
            <person name="Katzourakis A."/>
            <person name="Burkitt-Gray L."/>
            <person name="Ray D.A."/>
            <person name="Sullivan K.A.M."/>
            <person name="Roscito J.G."/>
            <person name="Kirilenko B.M."/>
            <person name="Davalos L.M."/>
            <person name="Corthals A.P."/>
            <person name="Power M.L."/>
            <person name="Jones G."/>
            <person name="Ransome R.D."/>
            <person name="Dechmann D.K.N."/>
            <person name="Locatelli A.G."/>
            <person name="Puechmaille S.J."/>
            <person name="Fedrigo O."/>
            <person name="Jarvis E.D."/>
            <person name="Hiller M."/>
            <person name="Vernes S.C."/>
            <person name="Myers E.W."/>
            <person name="Teeling E.C."/>
        </authorList>
    </citation>
    <scope>NUCLEOTIDE SEQUENCE [LARGE SCALE GENOMIC DNA]</scope>
    <source>
        <strain evidence="2">MRouAeg1</strain>
        <tissue evidence="2">Muscle</tissue>
    </source>
</reference>
<keyword evidence="1" id="KW-1133">Transmembrane helix</keyword>
<feature type="transmembrane region" description="Helical" evidence="1">
    <location>
        <begin position="56"/>
        <end position="84"/>
    </location>
</feature>
<gene>
    <name evidence="2" type="ORF">HJG63_010768</name>
</gene>
<dbReference type="Proteomes" id="UP000593571">
    <property type="component" value="Unassembled WGS sequence"/>
</dbReference>
<evidence type="ECO:0000256" key="1">
    <source>
        <dbReference type="SAM" id="Phobius"/>
    </source>
</evidence>
<proteinExistence type="predicted"/>
<evidence type="ECO:0000313" key="2">
    <source>
        <dbReference type="EMBL" id="KAF6485633.1"/>
    </source>
</evidence>
<dbReference type="EMBL" id="JACASE010000003">
    <property type="protein sequence ID" value="KAF6485633.1"/>
    <property type="molecule type" value="Genomic_DNA"/>
</dbReference>
<keyword evidence="1" id="KW-0812">Transmembrane</keyword>
<protein>
    <submittedName>
        <fullName evidence="2">Uncharacterized protein</fullName>
    </submittedName>
</protein>
<sequence length="167" mass="18614">MVAQPPAWGPGQPAEGSQVLLIFLMTFTSIRKWFSQKIPRWVTERTGSRACGSKRAWFRFFVLLQGHGSFHGILGFSLLLLGWLCTAVMPVLHLQETLATFPLLPCHLMEEMAHALRSHIYGGNRSPEKDLSTVLSGPYPSTFNREWKQRSAAGSGLNLQCKSAEVT</sequence>
<dbReference type="AlphaFoldDB" id="A0A7J8IM07"/>
<organism evidence="2 3">
    <name type="scientific">Rousettus aegyptiacus</name>
    <name type="common">Egyptian fruit bat</name>
    <name type="synonym">Pteropus aegyptiacus</name>
    <dbReference type="NCBI Taxonomy" id="9407"/>
    <lineage>
        <taxon>Eukaryota</taxon>
        <taxon>Metazoa</taxon>
        <taxon>Chordata</taxon>
        <taxon>Craniata</taxon>
        <taxon>Vertebrata</taxon>
        <taxon>Euteleostomi</taxon>
        <taxon>Mammalia</taxon>
        <taxon>Eutheria</taxon>
        <taxon>Laurasiatheria</taxon>
        <taxon>Chiroptera</taxon>
        <taxon>Yinpterochiroptera</taxon>
        <taxon>Pteropodoidea</taxon>
        <taxon>Pteropodidae</taxon>
        <taxon>Rousettinae</taxon>
        <taxon>Rousettus</taxon>
    </lineage>
</organism>
<comment type="caution">
    <text evidence="2">The sequence shown here is derived from an EMBL/GenBank/DDBJ whole genome shotgun (WGS) entry which is preliminary data.</text>
</comment>
<name>A0A7J8IM07_ROUAE</name>
<keyword evidence="3" id="KW-1185">Reference proteome</keyword>
<keyword evidence="1" id="KW-0472">Membrane</keyword>
<accession>A0A7J8IM07</accession>
<evidence type="ECO:0000313" key="3">
    <source>
        <dbReference type="Proteomes" id="UP000593571"/>
    </source>
</evidence>